<accession>A0A166JTZ4</accession>
<name>A0A166JTZ4_NODSP</name>
<dbReference type="EMBL" id="LWAJ01000111">
    <property type="protein sequence ID" value="KZL50128.1"/>
    <property type="molecule type" value="Genomic_DNA"/>
</dbReference>
<evidence type="ECO:0000313" key="1">
    <source>
        <dbReference type="EMBL" id="KZL50128.1"/>
    </source>
</evidence>
<dbReference type="RefSeq" id="WP_063872525.1">
    <property type="nucleotide sequence ID" value="NZ_CAWMRI010000111.1"/>
</dbReference>
<evidence type="ECO:0008006" key="3">
    <source>
        <dbReference type="Google" id="ProtNLM"/>
    </source>
</evidence>
<dbReference type="Gene3D" id="3.40.50.150">
    <property type="entry name" value="Vaccinia Virus protein VP39"/>
    <property type="match status" value="1"/>
</dbReference>
<dbReference type="Proteomes" id="UP000076555">
    <property type="component" value="Unassembled WGS sequence"/>
</dbReference>
<organism evidence="1 2">
    <name type="scientific">Nodularia spumigena CENA596</name>
    <dbReference type="NCBI Taxonomy" id="1819295"/>
    <lineage>
        <taxon>Bacteria</taxon>
        <taxon>Bacillati</taxon>
        <taxon>Cyanobacteriota</taxon>
        <taxon>Cyanophyceae</taxon>
        <taxon>Nostocales</taxon>
        <taxon>Nodulariaceae</taxon>
        <taxon>Nodularia</taxon>
    </lineage>
</organism>
<evidence type="ECO:0000313" key="2">
    <source>
        <dbReference type="Proteomes" id="UP000076555"/>
    </source>
</evidence>
<comment type="caution">
    <text evidence="1">The sequence shown here is derived from an EMBL/GenBank/DDBJ whole genome shotgun (WGS) entry which is preliminary data.</text>
</comment>
<sequence>MLKKIAQSLQKLPHKFKKAEIPVTWIRKNDYSWLSQQFIKDFVKPQKTAFSTKIENLAQDTNKLGPQPLWEGYASNNIGGSTRMPNNVRTSSTMGNIYTYLVQKRQPSIIVEFGTAFGVSGMYFLAGIELNHKGNLLTFEPNDVWRNIAEKTYYR</sequence>
<proteinExistence type="predicted"/>
<dbReference type="AlphaFoldDB" id="A0A166JTZ4"/>
<dbReference type="InterPro" id="IPR029063">
    <property type="entry name" value="SAM-dependent_MTases_sf"/>
</dbReference>
<protein>
    <recommendedName>
        <fullName evidence="3">Methyltransferase</fullName>
    </recommendedName>
</protein>
<reference evidence="1 2" key="1">
    <citation type="submission" date="2016-04" db="EMBL/GenBank/DDBJ databases">
        <title>Draft Genome Assembly of the Bloom-forming Cyanobacterium Nodularia spumigena Strain CENA596 in Shrimp Production Ponds.</title>
        <authorList>
            <person name="Popin R.V."/>
            <person name="Rigonato J."/>
            <person name="Abreu V.A."/>
            <person name="Andreote A.P."/>
            <person name="Silveira S.B."/>
            <person name="Odebrecht C."/>
            <person name="Fiore M.F."/>
        </authorList>
    </citation>
    <scope>NUCLEOTIDE SEQUENCE [LARGE SCALE GENOMIC DNA]</scope>
    <source>
        <strain evidence="1 2">CENA596</strain>
    </source>
</reference>
<gene>
    <name evidence="1" type="ORF">A2T98_09255</name>
</gene>